<accession>A0A0G0K659</accession>
<keyword evidence="1" id="KW-1133">Transmembrane helix</keyword>
<dbReference type="Proteomes" id="UP000034181">
    <property type="component" value="Unassembled WGS sequence"/>
</dbReference>
<reference evidence="2 3" key="1">
    <citation type="journal article" date="2015" name="Nature">
        <title>rRNA introns, odd ribosomes, and small enigmatic genomes across a large radiation of phyla.</title>
        <authorList>
            <person name="Brown C.T."/>
            <person name="Hug L.A."/>
            <person name="Thomas B.C."/>
            <person name="Sharon I."/>
            <person name="Castelle C.J."/>
            <person name="Singh A."/>
            <person name="Wilkins M.J."/>
            <person name="Williams K.H."/>
            <person name="Banfield J.F."/>
        </authorList>
    </citation>
    <scope>NUCLEOTIDE SEQUENCE [LARGE SCALE GENOMIC DNA]</scope>
</reference>
<dbReference type="EMBL" id="LBUZ01000016">
    <property type="protein sequence ID" value="KKQ75158.1"/>
    <property type="molecule type" value="Genomic_DNA"/>
</dbReference>
<evidence type="ECO:0000256" key="1">
    <source>
        <dbReference type="SAM" id="Phobius"/>
    </source>
</evidence>
<dbReference type="AlphaFoldDB" id="A0A0G0K659"/>
<evidence type="ECO:0000313" key="2">
    <source>
        <dbReference type="EMBL" id="KKQ75158.1"/>
    </source>
</evidence>
<evidence type="ECO:0000313" key="3">
    <source>
        <dbReference type="Proteomes" id="UP000034181"/>
    </source>
</evidence>
<comment type="caution">
    <text evidence="2">The sequence shown here is derived from an EMBL/GenBank/DDBJ whole genome shotgun (WGS) entry which is preliminary data.</text>
</comment>
<proteinExistence type="predicted"/>
<keyword evidence="1" id="KW-0812">Transmembrane</keyword>
<name>A0A0G0K659_9BACT</name>
<gene>
    <name evidence="2" type="ORF">US96_C0016G0012</name>
</gene>
<protein>
    <submittedName>
        <fullName evidence="2">Uncharacterized protein</fullName>
    </submittedName>
</protein>
<organism evidence="2 3">
    <name type="scientific">Candidatus Woesebacteria bacterium GW2011_GWB1_38_5b</name>
    <dbReference type="NCBI Taxonomy" id="1618569"/>
    <lineage>
        <taxon>Bacteria</taxon>
        <taxon>Candidatus Woeseibacteriota</taxon>
    </lineage>
</organism>
<sequence>MKKAGFGLLSVIMLIILGLLLFGTYLYVQNVRQSASASPTPVSRYVK</sequence>
<keyword evidence="1" id="KW-0472">Membrane</keyword>
<feature type="transmembrane region" description="Helical" evidence="1">
    <location>
        <begin position="6"/>
        <end position="28"/>
    </location>
</feature>